<reference evidence="6 7" key="1">
    <citation type="submission" date="2024-01" db="EMBL/GenBank/DDBJ databases">
        <authorList>
            <person name="Allen C."/>
            <person name="Tagirdzhanova G."/>
        </authorList>
    </citation>
    <scope>NUCLEOTIDE SEQUENCE [LARGE SCALE GENOMIC DNA]</scope>
</reference>
<keyword evidence="3" id="KW-0539">Nucleus</keyword>
<accession>A0ABP0CIM6</accession>
<dbReference type="SUPFAM" id="SSF57701">
    <property type="entry name" value="Zn2/Cys6 DNA-binding domain"/>
    <property type="match status" value="1"/>
</dbReference>
<feature type="domain" description="Zn(2)-C6 fungal-type" evidence="5">
    <location>
        <begin position="48"/>
        <end position="77"/>
    </location>
</feature>
<feature type="compositionally biased region" description="Low complexity" evidence="4">
    <location>
        <begin position="1"/>
        <end position="33"/>
    </location>
</feature>
<comment type="subcellular location">
    <subcellularLocation>
        <location evidence="1">Nucleus</location>
    </subcellularLocation>
</comment>
<dbReference type="Proteomes" id="UP001642406">
    <property type="component" value="Unassembled WGS sequence"/>
</dbReference>
<feature type="region of interest" description="Disordered" evidence="4">
    <location>
        <begin position="79"/>
        <end position="103"/>
    </location>
</feature>
<feature type="region of interest" description="Disordered" evidence="4">
    <location>
        <begin position="1"/>
        <end position="44"/>
    </location>
</feature>
<feature type="region of interest" description="Disordered" evidence="4">
    <location>
        <begin position="129"/>
        <end position="155"/>
    </location>
</feature>
<feature type="compositionally biased region" description="Polar residues" evidence="4">
    <location>
        <begin position="551"/>
        <end position="565"/>
    </location>
</feature>
<comment type="caution">
    <text evidence="6">The sequence shown here is derived from an EMBL/GenBank/DDBJ whole genome shotgun (WGS) entry which is preliminary data.</text>
</comment>
<name>A0ABP0CIM6_9PEZI</name>
<dbReference type="InterPro" id="IPR036864">
    <property type="entry name" value="Zn2-C6_fun-type_DNA-bd_sf"/>
</dbReference>
<evidence type="ECO:0000313" key="7">
    <source>
        <dbReference type="Proteomes" id="UP001642406"/>
    </source>
</evidence>
<dbReference type="PROSITE" id="PS00463">
    <property type="entry name" value="ZN2_CY6_FUNGAL_1"/>
    <property type="match status" value="1"/>
</dbReference>
<feature type="region of interest" description="Disordered" evidence="4">
    <location>
        <begin position="626"/>
        <end position="661"/>
    </location>
</feature>
<dbReference type="InterPro" id="IPR050613">
    <property type="entry name" value="Sec_Metabolite_Reg"/>
</dbReference>
<dbReference type="PROSITE" id="PS50048">
    <property type="entry name" value="ZN2_CY6_FUNGAL_2"/>
    <property type="match status" value="1"/>
</dbReference>
<feature type="compositionally biased region" description="Basic and acidic residues" evidence="4">
    <location>
        <begin position="90"/>
        <end position="99"/>
    </location>
</feature>
<dbReference type="Pfam" id="PF00172">
    <property type="entry name" value="Zn_clus"/>
    <property type="match status" value="1"/>
</dbReference>
<dbReference type="Gene3D" id="4.10.240.10">
    <property type="entry name" value="Zn(2)-C6 fungal-type DNA-binding domain"/>
    <property type="match status" value="1"/>
</dbReference>
<sequence>MAESQAQSQQPSTSTSPVAAAAAAASSAAASAAPVPPSPSGSPRQPYACVICSQRKVKCDKRQPCLACTKSRLPCRYRAYPPPPRRRKRAFDLDGREESPEQPLSGEVLLDKLRSYEALLRGAGIAFDGVDEGGHDETSPLDSDEAGRDRSAVSGGHRVRIAVGSGWASTATSTADTAAADTLDGWASSATPADSNFTVTDEGQDTPKHDVALFPRRRGILLSEHGGKRYYEHGLIGGLGQKYRQGPLRRPDADQDTGGPGDLQLQRLHPSQMQMQVASLLVGGPMPMPVQTGDKYQHLPASTANRLWSVFLENVHPLTMVIHAPTVKRLLFDDTYPPYPTAYPGYQAYPPYPSAAAASPPKTMHALRLAIYACAVASLTDKDCREHFGEPRSVLLLDLQDATRCALNERLFQRSPDLDLLRAYVLLLTSMLNSADATSLWVMLGSAMRMAQLQGLHRDGAALHLSVFDTEMRRRLWWYMVTLESRLAEVLGSESTVPRSCDTQLPSNVNDASLDPSITTLPPDLTGTSDMVFCLLKYETVRFLQERDPRTSNVPDSDQPDSTDNMPVDNHAPHMNKSRKRKGLRSVGALERLLEERFLRFCDPIVPLHLFTTTIARSSVCKYRHMEQRGQAHPHAPSDPPPASSGHHHTSSSASTTSPNFDARAEQANNRRILQMAARNVAYDNLLHTSPSLAGFLWHVHFYFPWGAPIFILRILGAARTAAEWDADMQTAWGHILELHRHHPEFAVRDPDCVEHLLVADLTLDAWHTRESAMTASGVPRTAPQQIPAVILELQAAKEAANAALPPVSVSVSVNTAGSTGSGRELTAGEDNAMTTVDTAPHAPGYPAMATMDTAFGAQNYPLDSTLASIDWADWGSY</sequence>
<organism evidence="6 7">
    <name type="scientific">Sporothrix bragantina</name>
    <dbReference type="NCBI Taxonomy" id="671064"/>
    <lineage>
        <taxon>Eukaryota</taxon>
        <taxon>Fungi</taxon>
        <taxon>Dikarya</taxon>
        <taxon>Ascomycota</taxon>
        <taxon>Pezizomycotina</taxon>
        <taxon>Sordariomycetes</taxon>
        <taxon>Sordariomycetidae</taxon>
        <taxon>Ophiostomatales</taxon>
        <taxon>Ophiostomataceae</taxon>
        <taxon>Sporothrix</taxon>
    </lineage>
</organism>
<gene>
    <name evidence="6" type="ORF">SBRCBS47491_007796</name>
</gene>
<protein>
    <recommendedName>
        <fullName evidence="5">Zn(2)-C6 fungal-type domain-containing protein</fullName>
    </recommendedName>
</protein>
<dbReference type="CDD" id="cd12148">
    <property type="entry name" value="fungal_TF_MHR"/>
    <property type="match status" value="1"/>
</dbReference>
<dbReference type="PANTHER" id="PTHR31001:SF85">
    <property type="entry name" value="ZN(II)2CYS6 TRANSCRIPTION FACTOR (EUROFUNG)"/>
    <property type="match status" value="1"/>
</dbReference>
<dbReference type="InterPro" id="IPR001138">
    <property type="entry name" value="Zn2Cys6_DnaBD"/>
</dbReference>
<feature type="region of interest" description="Disordered" evidence="4">
    <location>
        <begin position="547"/>
        <end position="584"/>
    </location>
</feature>
<evidence type="ECO:0000256" key="2">
    <source>
        <dbReference type="ARBA" id="ARBA00022723"/>
    </source>
</evidence>
<dbReference type="CDD" id="cd00067">
    <property type="entry name" value="GAL4"/>
    <property type="match status" value="1"/>
</dbReference>
<dbReference type="EMBL" id="CAWUHC010000092">
    <property type="protein sequence ID" value="CAK7231044.1"/>
    <property type="molecule type" value="Genomic_DNA"/>
</dbReference>
<proteinExistence type="predicted"/>
<evidence type="ECO:0000256" key="1">
    <source>
        <dbReference type="ARBA" id="ARBA00004123"/>
    </source>
</evidence>
<evidence type="ECO:0000259" key="5">
    <source>
        <dbReference type="PROSITE" id="PS50048"/>
    </source>
</evidence>
<dbReference type="InterPro" id="IPR007219">
    <property type="entry name" value="XnlR_reg_dom"/>
</dbReference>
<dbReference type="PANTHER" id="PTHR31001">
    <property type="entry name" value="UNCHARACTERIZED TRANSCRIPTIONAL REGULATORY PROTEIN"/>
    <property type="match status" value="1"/>
</dbReference>
<keyword evidence="7" id="KW-1185">Reference proteome</keyword>
<keyword evidence="2" id="KW-0479">Metal-binding</keyword>
<dbReference type="Pfam" id="PF04082">
    <property type="entry name" value="Fungal_trans"/>
    <property type="match status" value="1"/>
</dbReference>
<dbReference type="SMART" id="SM00066">
    <property type="entry name" value="GAL4"/>
    <property type="match status" value="1"/>
</dbReference>
<evidence type="ECO:0000313" key="6">
    <source>
        <dbReference type="EMBL" id="CAK7231044.1"/>
    </source>
</evidence>
<feature type="compositionally biased region" description="Basic residues" evidence="4">
    <location>
        <begin position="574"/>
        <end position="584"/>
    </location>
</feature>
<dbReference type="SMART" id="SM00906">
    <property type="entry name" value="Fungal_trans"/>
    <property type="match status" value="1"/>
</dbReference>
<evidence type="ECO:0000256" key="3">
    <source>
        <dbReference type="ARBA" id="ARBA00023242"/>
    </source>
</evidence>
<evidence type="ECO:0000256" key="4">
    <source>
        <dbReference type="SAM" id="MobiDB-lite"/>
    </source>
</evidence>